<protein>
    <recommendedName>
        <fullName evidence="2">non-specific serine/threonine protein kinase</fullName>
        <ecNumber evidence="2">2.7.11.1</ecNumber>
    </recommendedName>
</protein>
<evidence type="ECO:0000256" key="2">
    <source>
        <dbReference type="ARBA" id="ARBA00012513"/>
    </source>
</evidence>
<keyword evidence="6" id="KW-0732">Signal</keyword>
<comment type="catalytic activity">
    <reaction evidence="12">
        <text>L-seryl-[protein] + ATP = O-phospho-L-seryl-[protein] + ADP + H(+)</text>
        <dbReference type="Rhea" id="RHEA:17989"/>
        <dbReference type="Rhea" id="RHEA-COMP:9863"/>
        <dbReference type="Rhea" id="RHEA-COMP:11604"/>
        <dbReference type="ChEBI" id="CHEBI:15378"/>
        <dbReference type="ChEBI" id="CHEBI:29999"/>
        <dbReference type="ChEBI" id="CHEBI:30616"/>
        <dbReference type="ChEBI" id="CHEBI:83421"/>
        <dbReference type="ChEBI" id="CHEBI:456216"/>
        <dbReference type="EC" id="2.7.11.1"/>
    </reaction>
</comment>
<dbReference type="Pfam" id="PF00560">
    <property type="entry name" value="LRR_1"/>
    <property type="match status" value="4"/>
</dbReference>
<evidence type="ECO:0000256" key="4">
    <source>
        <dbReference type="ARBA" id="ARBA00022553"/>
    </source>
</evidence>
<evidence type="ECO:0000256" key="1">
    <source>
        <dbReference type="ARBA" id="ARBA00004479"/>
    </source>
</evidence>
<keyword evidence="8" id="KW-0067">ATP-binding</keyword>
<evidence type="ECO:0000256" key="9">
    <source>
        <dbReference type="ARBA" id="ARBA00023170"/>
    </source>
</evidence>
<keyword evidence="9" id="KW-0675">Receptor</keyword>
<keyword evidence="3" id="KW-0418">Kinase</keyword>
<evidence type="ECO:0000256" key="12">
    <source>
        <dbReference type="ARBA" id="ARBA00048679"/>
    </source>
</evidence>
<keyword evidence="10" id="KW-0325">Glycoprotein</keyword>
<keyword evidence="4" id="KW-0597">Phosphoprotein</keyword>
<evidence type="ECO:0000256" key="6">
    <source>
        <dbReference type="ARBA" id="ARBA00022729"/>
    </source>
</evidence>
<evidence type="ECO:0000256" key="10">
    <source>
        <dbReference type="ARBA" id="ARBA00023180"/>
    </source>
</evidence>
<keyword evidence="3" id="KW-0723">Serine/threonine-protein kinase</keyword>
<dbReference type="Gene3D" id="3.30.200.20">
    <property type="entry name" value="Phosphorylase Kinase, domain 1"/>
    <property type="match status" value="1"/>
</dbReference>
<dbReference type="EC" id="2.7.11.1" evidence="2"/>
<dbReference type="Proteomes" id="UP001472677">
    <property type="component" value="Unassembled WGS sequence"/>
</dbReference>
<gene>
    <name evidence="15" type="ORF">V6N12_029560</name>
</gene>
<feature type="transmembrane region" description="Helical" evidence="13">
    <location>
        <begin position="12"/>
        <end position="29"/>
    </location>
</feature>
<dbReference type="EMBL" id="JBBPBM010000041">
    <property type="protein sequence ID" value="KAK8524702.1"/>
    <property type="molecule type" value="Genomic_DNA"/>
</dbReference>
<keyword evidence="13" id="KW-1133">Transmembrane helix</keyword>
<evidence type="ECO:0000256" key="5">
    <source>
        <dbReference type="ARBA" id="ARBA00022679"/>
    </source>
</evidence>
<dbReference type="InterPro" id="IPR001611">
    <property type="entry name" value="Leu-rich_rpt"/>
</dbReference>
<keyword evidence="5" id="KW-0808">Transferase</keyword>
<evidence type="ECO:0000256" key="11">
    <source>
        <dbReference type="ARBA" id="ARBA00047899"/>
    </source>
</evidence>
<comment type="catalytic activity">
    <reaction evidence="11">
        <text>L-threonyl-[protein] + ATP = O-phospho-L-threonyl-[protein] + ADP + H(+)</text>
        <dbReference type="Rhea" id="RHEA:46608"/>
        <dbReference type="Rhea" id="RHEA-COMP:11060"/>
        <dbReference type="Rhea" id="RHEA-COMP:11605"/>
        <dbReference type="ChEBI" id="CHEBI:15378"/>
        <dbReference type="ChEBI" id="CHEBI:30013"/>
        <dbReference type="ChEBI" id="CHEBI:30616"/>
        <dbReference type="ChEBI" id="CHEBI:61977"/>
        <dbReference type="ChEBI" id="CHEBI:456216"/>
        <dbReference type="EC" id="2.7.11.1"/>
    </reaction>
</comment>
<accession>A0ABR2CWH8</accession>
<dbReference type="PANTHER" id="PTHR48006:SF34">
    <property type="entry name" value="OS08G0203700 PROTEIN"/>
    <property type="match status" value="1"/>
</dbReference>
<dbReference type="Gene3D" id="3.80.10.10">
    <property type="entry name" value="Ribonuclease Inhibitor"/>
    <property type="match status" value="1"/>
</dbReference>
<comment type="subcellular location">
    <subcellularLocation>
        <location evidence="1">Membrane</location>
        <topology evidence="1">Single-pass type I membrane protein</topology>
    </subcellularLocation>
</comment>
<evidence type="ECO:0000256" key="13">
    <source>
        <dbReference type="SAM" id="Phobius"/>
    </source>
</evidence>
<evidence type="ECO:0000256" key="3">
    <source>
        <dbReference type="ARBA" id="ARBA00022527"/>
    </source>
</evidence>
<feature type="transmembrane region" description="Helical" evidence="13">
    <location>
        <begin position="667"/>
        <end position="687"/>
    </location>
</feature>
<dbReference type="SUPFAM" id="SSF52058">
    <property type="entry name" value="L domain-like"/>
    <property type="match status" value="1"/>
</dbReference>
<keyword evidence="7" id="KW-0547">Nucleotide-binding</keyword>
<keyword evidence="13" id="KW-0472">Membrane</keyword>
<organism evidence="15 16">
    <name type="scientific">Hibiscus sabdariffa</name>
    <name type="common">roselle</name>
    <dbReference type="NCBI Taxonomy" id="183260"/>
    <lineage>
        <taxon>Eukaryota</taxon>
        <taxon>Viridiplantae</taxon>
        <taxon>Streptophyta</taxon>
        <taxon>Embryophyta</taxon>
        <taxon>Tracheophyta</taxon>
        <taxon>Spermatophyta</taxon>
        <taxon>Magnoliopsida</taxon>
        <taxon>eudicotyledons</taxon>
        <taxon>Gunneridae</taxon>
        <taxon>Pentapetalae</taxon>
        <taxon>rosids</taxon>
        <taxon>malvids</taxon>
        <taxon>Malvales</taxon>
        <taxon>Malvaceae</taxon>
        <taxon>Malvoideae</taxon>
        <taxon>Hibiscus</taxon>
    </lineage>
</organism>
<dbReference type="Gene3D" id="2.60.120.430">
    <property type="entry name" value="Galactose-binding lectin"/>
    <property type="match status" value="1"/>
</dbReference>
<dbReference type="InterPro" id="IPR032675">
    <property type="entry name" value="LRR_dom_sf"/>
</dbReference>
<comment type="caution">
    <text evidence="15">The sequence shown here is derived from an EMBL/GenBank/DDBJ whole genome shotgun (WGS) entry which is preliminary data.</text>
</comment>
<evidence type="ECO:0000256" key="8">
    <source>
        <dbReference type="ARBA" id="ARBA00022840"/>
    </source>
</evidence>
<reference evidence="15 16" key="1">
    <citation type="journal article" date="2024" name="G3 (Bethesda)">
        <title>Genome assembly of Hibiscus sabdariffa L. provides insights into metabolisms of medicinal natural products.</title>
        <authorList>
            <person name="Kim T."/>
        </authorList>
    </citation>
    <scope>NUCLEOTIDE SEQUENCE [LARGE SCALE GENOMIC DNA]</scope>
    <source>
        <strain evidence="15">TK-2024</strain>
        <tissue evidence="15">Old leaves</tissue>
    </source>
</reference>
<dbReference type="Pfam" id="PF11721">
    <property type="entry name" value="Malectin"/>
    <property type="match status" value="1"/>
</dbReference>
<keyword evidence="16" id="KW-1185">Reference proteome</keyword>
<evidence type="ECO:0000259" key="14">
    <source>
        <dbReference type="Pfam" id="PF11721"/>
    </source>
</evidence>
<dbReference type="PANTHER" id="PTHR48006">
    <property type="entry name" value="LEUCINE-RICH REPEAT-CONTAINING PROTEIN DDB_G0281931-RELATED"/>
    <property type="match status" value="1"/>
</dbReference>
<evidence type="ECO:0000313" key="15">
    <source>
        <dbReference type="EMBL" id="KAK8524702.1"/>
    </source>
</evidence>
<dbReference type="InterPro" id="IPR021720">
    <property type="entry name" value="Malectin_dom"/>
</dbReference>
<sequence length="738" mass="81194">MLWNVDEPQHRMLMFYSMALGFLAVFKGYSRIRLYQLDRVVEVARLGFCYAGSSSLQQRLFLLYLVTIPFRRWSTRAADTWNISGEPCSGSALNQRDFVFGDPANNPAIRCDCSFNDATVCRITILRVVGLDKQGEITKELLDLPFLTVLKIDQNFFSGHLPAFIGNMSRLGTLSISYNSFSGPIPKELGNLKDLSVLSMSNNNFSGALPPELGSLANLEELYINSCGFSGEIPSTFANLERLQIVWASDNAFTGKIPDFVGNNWTKLTSLRYQGNSFEGPIPSSFAKLTSLTSLRIGDIYNGSSSLDFVRNLTNLTDLDLSFNNLTGTIPIALFTMNSLQDLFLGNNSLTGDIPKIKTDTLQTMNLVGNYLTLNSLDVRRLPGFECLQRSFPCNRNATQYASFSIKCGGPTMVCNGMMFEADNRPLGGATYDITSSRNWAVGNVGLFADRQIQQYVHNTIEQVTSTNDPELFKTSRLSPGSLRYYGLGLENGLYTVNLFFAETGFPDPTSHSWKSKARHVFDVYIQGTRELRDFDIAKEAGGIERAIIKNFTANVLANHLEIHLFWAGKGTCCTPEEGYYGPSILAIRVVPSFIPPVGGIPPKEKNWTALIVGITVSVVVLPLILIFAITCIKRKGEDDGEDVYLKDPISPFNRKGESLLGKVTNFIALTYSLLTAIFVSTVLLGISNKSNTFSYSELKAATGDFSPSNKLGEGGFGAVYKDVTTCILIGQPASTSA</sequence>
<feature type="transmembrane region" description="Helical" evidence="13">
    <location>
        <begin position="608"/>
        <end position="630"/>
    </location>
</feature>
<proteinExistence type="predicted"/>
<feature type="domain" description="Malectin" evidence="14">
    <location>
        <begin position="404"/>
        <end position="588"/>
    </location>
</feature>
<keyword evidence="13" id="KW-0812">Transmembrane</keyword>
<name>A0ABR2CWH8_9ROSI</name>
<evidence type="ECO:0000313" key="16">
    <source>
        <dbReference type="Proteomes" id="UP001472677"/>
    </source>
</evidence>
<dbReference type="InterPro" id="IPR051824">
    <property type="entry name" value="LRR_Rcpt-Like_S/T_Kinase"/>
</dbReference>
<evidence type="ECO:0000256" key="7">
    <source>
        <dbReference type="ARBA" id="ARBA00022741"/>
    </source>
</evidence>